<dbReference type="OrthoDB" id="5064254at2"/>
<organism evidence="3 4">
    <name type="scientific">Rhodoglobus vestalii</name>
    <dbReference type="NCBI Taxonomy" id="193384"/>
    <lineage>
        <taxon>Bacteria</taxon>
        <taxon>Bacillati</taxon>
        <taxon>Actinomycetota</taxon>
        <taxon>Actinomycetes</taxon>
        <taxon>Micrococcales</taxon>
        <taxon>Microbacteriaceae</taxon>
        <taxon>Rhodoglobus</taxon>
    </lineage>
</organism>
<dbReference type="EMBL" id="VFRA01000001">
    <property type="protein sequence ID" value="TQO19631.1"/>
    <property type="molecule type" value="Genomic_DNA"/>
</dbReference>
<keyword evidence="4" id="KW-1185">Reference proteome</keyword>
<proteinExistence type="predicted"/>
<dbReference type="AlphaFoldDB" id="A0A8H2K8I7"/>
<feature type="compositionally biased region" description="Polar residues" evidence="1">
    <location>
        <begin position="44"/>
        <end position="57"/>
    </location>
</feature>
<reference evidence="3 4" key="1">
    <citation type="submission" date="2019-06" db="EMBL/GenBank/DDBJ databases">
        <title>Sequencing the genomes of 1000 actinobacteria strains.</title>
        <authorList>
            <person name="Klenk H.-P."/>
        </authorList>
    </citation>
    <scope>NUCLEOTIDE SEQUENCE [LARGE SCALE GENOMIC DNA]</scope>
    <source>
        <strain evidence="3 4">DSM 21947</strain>
    </source>
</reference>
<keyword evidence="2" id="KW-0812">Transmembrane</keyword>
<gene>
    <name evidence="3" type="ORF">FB472_1200</name>
</gene>
<sequence length="261" mass="28600">MAKERTEEQRKVRRLVALILVVLLGLAAVGAIIWSLAWLGTDQNKTQPSESVPSGTEMSPAPPTEGPEGRRSEVVDPTVTELGLIAQPITSDIQQYAIEAAKALVTVDSTKVDRKEFKEYIAGWIGHDQRYGTDLSELEGVRDDRLNEIYSRIIGDSSRWDLLARDDSVLVGKPTGVVKMDYDHVSISEGSLEDLIAIDLHTVTVDLDIATTAEQSGNPIEVVKPLSVSMQIQCEGSYPVPPTPQVPGDCTVIRYFPEVFN</sequence>
<accession>A0A8H2K8I7</accession>
<evidence type="ECO:0000256" key="1">
    <source>
        <dbReference type="SAM" id="MobiDB-lite"/>
    </source>
</evidence>
<dbReference type="RefSeq" id="WP_141990098.1">
    <property type="nucleotide sequence ID" value="NZ_VFRA01000001.1"/>
</dbReference>
<name>A0A8H2K8I7_9MICO</name>
<dbReference type="Proteomes" id="UP000316560">
    <property type="component" value="Unassembled WGS sequence"/>
</dbReference>
<feature type="region of interest" description="Disordered" evidence="1">
    <location>
        <begin position="44"/>
        <end position="74"/>
    </location>
</feature>
<comment type="caution">
    <text evidence="3">The sequence shown here is derived from an EMBL/GenBank/DDBJ whole genome shotgun (WGS) entry which is preliminary data.</text>
</comment>
<protein>
    <submittedName>
        <fullName evidence="3">Uncharacterized protein</fullName>
    </submittedName>
</protein>
<keyword evidence="2" id="KW-0472">Membrane</keyword>
<feature type="transmembrane region" description="Helical" evidence="2">
    <location>
        <begin position="15"/>
        <end position="39"/>
    </location>
</feature>
<keyword evidence="2" id="KW-1133">Transmembrane helix</keyword>
<evidence type="ECO:0000313" key="3">
    <source>
        <dbReference type="EMBL" id="TQO19631.1"/>
    </source>
</evidence>
<evidence type="ECO:0000256" key="2">
    <source>
        <dbReference type="SAM" id="Phobius"/>
    </source>
</evidence>
<evidence type="ECO:0000313" key="4">
    <source>
        <dbReference type="Proteomes" id="UP000316560"/>
    </source>
</evidence>